<proteinExistence type="predicted"/>
<dbReference type="Proteomes" id="UP000469380">
    <property type="component" value="Unassembled WGS sequence"/>
</dbReference>
<evidence type="ECO:0000313" key="1">
    <source>
        <dbReference type="EMBL" id="MZJ40257.1"/>
    </source>
</evidence>
<reference evidence="3 4" key="1">
    <citation type="journal article" date="2019" name="Nat. Med.">
        <title>A library of human gut bacterial isolates paired with longitudinal multiomics data enables mechanistic microbiome research.</title>
        <authorList>
            <person name="Poyet M."/>
            <person name="Groussin M."/>
            <person name="Gibbons S.M."/>
            <person name="Avila-Pacheco J."/>
            <person name="Jiang X."/>
            <person name="Kearney S.M."/>
            <person name="Perrotta A.R."/>
            <person name="Berdy B."/>
            <person name="Zhao S."/>
            <person name="Lieberman T.D."/>
            <person name="Swanson P.K."/>
            <person name="Smith M."/>
            <person name="Roesemann S."/>
            <person name="Alexander J.E."/>
            <person name="Rich S.A."/>
            <person name="Livny J."/>
            <person name="Vlamakis H."/>
            <person name="Clish C."/>
            <person name="Bullock K."/>
            <person name="Deik A."/>
            <person name="Scott J."/>
            <person name="Pierce K.A."/>
            <person name="Xavier R.J."/>
            <person name="Alm E.J."/>
        </authorList>
    </citation>
    <scope>NUCLEOTIDE SEQUENCE [LARGE SCALE GENOMIC DNA]</scope>
    <source>
        <strain evidence="2 4">BIOML-A10</strain>
        <strain evidence="1 3">BIOML-A20</strain>
    </source>
</reference>
<evidence type="ECO:0000313" key="3">
    <source>
        <dbReference type="Proteomes" id="UP000469380"/>
    </source>
</evidence>
<accession>A0A6L8RLR1</accession>
<dbReference type="EMBL" id="WWTB01000029">
    <property type="protein sequence ID" value="MZJ86753.1"/>
    <property type="molecule type" value="Genomic_DNA"/>
</dbReference>
<evidence type="ECO:0000313" key="4">
    <source>
        <dbReference type="Proteomes" id="UP000481598"/>
    </source>
</evidence>
<dbReference type="EMBL" id="WWSR01000023">
    <property type="protein sequence ID" value="MZJ40257.1"/>
    <property type="molecule type" value="Genomic_DNA"/>
</dbReference>
<comment type="caution">
    <text evidence="2">The sequence shown here is derived from an EMBL/GenBank/DDBJ whole genome shotgun (WGS) entry which is preliminary data.</text>
</comment>
<dbReference type="AlphaFoldDB" id="A0A6L8RLR1"/>
<organism evidence="2 4">
    <name type="scientific">Collinsella aerofaciens</name>
    <dbReference type="NCBI Taxonomy" id="74426"/>
    <lineage>
        <taxon>Bacteria</taxon>
        <taxon>Bacillati</taxon>
        <taxon>Actinomycetota</taxon>
        <taxon>Coriobacteriia</taxon>
        <taxon>Coriobacteriales</taxon>
        <taxon>Coriobacteriaceae</taxon>
        <taxon>Collinsella</taxon>
    </lineage>
</organism>
<dbReference type="RefSeq" id="WP_161145400.1">
    <property type="nucleotide sequence ID" value="NZ_WWSR01000023.1"/>
</dbReference>
<sequence>MPQSVFGSYGQIHLENQPGSQRFDLTTGEVKTVIPTAENVSAVFGKDGVETEIQVGRCAKHWASLASIGCLISTNG</sequence>
<gene>
    <name evidence="1" type="ORF">GT464_09985</name>
    <name evidence="2" type="ORF">GT635_09910</name>
</gene>
<protein>
    <submittedName>
        <fullName evidence="2">Uncharacterized protein</fullName>
    </submittedName>
</protein>
<evidence type="ECO:0000313" key="2">
    <source>
        <dbReference type="EMBL" id="MZJ86753.1"/>
    </source>
</evidence>
<name>A0A6L8RLR1_9ACTN</name>
<dbReference type="Proteomes" id="UP000481598">
    <property type="component" value="Unassembled WGS sequence"/>
</dbReference>